<evidence type="ECO:0000313" key="1">
    <source>
        <dbReference type="EMBL" id="MBX33833.1"/>
    </source>
</evidence>
<accession>A0A2P2MUC8</accession>
<organism evidence="1">
    <name type="scientific">Rhizophora mucronata</name>
    <name type="common">Asiatic mangrove</name>
    <dbReference type="NCBI Taxonomy" id="61149"/>
    <lineage>
        <taxon>Eukaryota</taxon>
        <taxon>Viridiplantae</taxon>
        <taxon>Streptophyta</taxon>
        <taxon>Embryophyta</taxon>
        <taxon>Tracheophyta</taxon>
        <taxon>Spermatophyta</taxon>
        <taxon>Magnoliopsida</taxon>
        <taxon>eudicotyledons</taxon>
        <taxon>Gunneridae</taxon>
        <taxon>Pentapetalae</taxon>
        <taxon>rosids</taxon>
        <taxon>fabids</taxon>
        <taxon>Malpighiales</taxon>
        <taxon>Rhizophoraceae</taxon>
        <taxon>Rhizophora</taxon>
    </lineage>
</organism>
<dbReference type="EMBL" id="GGEC01053349">
    <property type="protein sequence ID" value="MBX33833.1"/>
    <property type="molecule type" value="Transcribed_RNA"/>
</dbReference>
<proteinExistence type="predicted"/>
<dbReference type="AlphaFoldDB" id="A0A2P2MUC8"/>
<reference evidence="1" key="1">
    <citation type="submission" date="2018-02" db="EMBL/GenBank/DDBJ databases">
        <title>Rhizophora mucronata_Transcriptome.</title>
        <authorList>
            <person name="Meera S.P."/>
            <person name="Sreeshan A."/>
            <person name="Augustine A."/>
        </authorList>
    </citation>
    <scope>NUCLEOTIDE SEQUENCE</scope>
    <source>
        <tissue evidence="1">Leaf</tissue>
    </source>
</reference>
<name>A0A2P2MUC8_RHIMU</name>
<sequence length="59" mass="6970">MLDVDLLHHHPCLFILAKWPLQLFHLQHHSHHLPLSHFHLIPPLFLLHPLPLSLLVKAF</sequence>
<protein>
    <submittedName>
        <fullName evidence="1">Formin-like protein</fullName>
    </submittedName>
</protein>